<dbReference type="AlphaFoldDB" id="A0A0C2CAH6"/>
<dbReference type="Proteomes" id="UP000054047">
    <property type="component" value="Unassembled WGS sequence"/>
</dbReference>
<evidence type="ECO:0000313" key="2">
    <source>
        <dbReference type="Proteomes" id="UP000054047"/>
    </source>
</evidence>
<evidence type="ECO:0000313" key="1">
    <source>
        <dbReference type="EMBL" id="KIH46827.1"/>
    </source>
</evidence>
<sequence>MLGITRLRQVRAAGIQSSTLHQQSRIRDAAAYAKFSKIKWGGLVTRINGYRWTRSVSDWTRCNVKSTTGRPLTPDFFTKSFKDRYDALRIPRTDRTHWTTLAHERDKWKGCCRPRGRP</sequence>
<proteinExistence type="predicted"/>
<dbReference type="EMBL" id="KN768436">
    <property type="protein sequence ID" value="KIH46827.1"/>
    <property type="molecule type" value="Genomic_DNA"/>
</dbReference>
<keyword evidence="2" id="KW-1185">Reference proteome</keyword>
<organism evidence="1 2">
    <name type="scientific">Ancylostoma duodenale</name>
    <dbReference type="NCBI Taxonomy" id="51022"/>
    <lineage>
        <taxon>Eukaryota</taxon>
        <taxon>Metazoa</taxon>
        <taxon>Ecdysozoa</taxon>
        <taxon>Nematoda</taxon>
        <taxon>Chromadorea</taxon>
        <taxon>Rhabditida</taxon>
        <taxon>Rhabditina</taxon>
        <taxon>Rhabditomorpha</taxon>
        <taxon>Strongyloidea</taxon>
        <taxon>Ancylostomatidae</taxon>
        <taxon>Ancylostomatinae</taxon>
        <taxon>Ancylostoma</taxon>
    </lineage>
</organism>
<reference evidence="1 2" key="1">
    <citation type="submission" date="2013-12" db="EMBL/GenBank/DDBJ databases">
        <title>Draft genome of the parsitic nematode Ancylostoma duodenale.</title>
        <authorList>
            <person name="Mitreva M."/>
        </authorList>
    </citation>
    <scope>NUCLEOTIDE SEQUENCE [LARGE SCALE GENOMIC DNA]</scope>
    <source>
        <strain evidence="1 2">Zhejiang</strain>
    </source>
</reference>
<protein>
    <submittedName>
        <fullName evidence="1">Uncharacterized protein</fullName>
    </submittedName>
</protein>
<accession>A0A0C2CAH6</accession>
<gene>
    <name evidence="1" type="ORF">ANCDUO_23116</name>
</gene>
<name>A0A0C2CAH6_9BILA</name>